<protein>
    <submittedName>
        <fullName evidence="3">Uncharacterized protein</fullName>
    </submittedName>
</protein>
<accession>A0ABR1UP88</accession>
<gene>
    <name evidence="3" type="ORF">PG996_010667</name>
</gene>
<keyword evidence="2" id="KW-0812">Transmembrane</keyword>
<sequence>MQDASPASHYTAHHGETSRQGSVLYGSISSIHSRGAEDIANVNSHAVNGSGEATPRHTGHRIAQNRPDDLDSLQEPPSDREDNEDDALDYNSESQPINSLRPLPTSWQPLWLRRPTLIAMAVSLVLLAAVILGLYIISVRKQGLGPSASTDVIVFLWKYLPTTAIVVLLSAWNGIDFSTRLLQPWANLREGPTTVDTTLFLDLLTPIVPVMLWTASKVRAWPSILTIATVLILDIIRVLSTGLLQVDSVSLITHDVQLQKPSTFDASKWDPKVTNTAIATIYHGVWAQKLSWPDWTSSNITLEPISPPETTGVLSSFTSYSGITRGFFPDMDCEEASIDGGIRISKSSDYMANITFKAPSCSVQVNLPLLDSTQVFKSGFHSKNPDRSFVGKSQFVACPDQSRRYLATVTLVDSSMKLLRYSSLFCRPSYYVQNITVEVPRAGNRPKPDWSTLKPGTGQFDNLDAMDLLSSLVRSTGTFSSVKQPNKTTVNNDPFLRAASVSLLRDDVDTIYLEPFLDPKVMADHIRDAFTGMASIAVHSGMLGTVQEQTKGTLTHDEARVRVPAGTAFPVFGLLVLCALLSLLLLRLRPHAVVPRDPRSIGGTGIILHNCVELQRRCRLGMQQLYRSTQEAKLSSFASSGAKPKFLVKIDDSSPSGKRRPSTSAPAHGQDRWQPIVFKIWCRPLAVIIPLLLVAVLEYIQRLSDKSGGFVAIPQTTTAHYLTTIIPALVMWAISALYGSINFNTLFLSPYQAMAEGGAGAHRGFLSHNLGRLPLVTLLISLRDNHTAACFSAMGTILGSFLTIVITGLYSVANLETQTTMTLQRTDSFGVNWSGSPLQDNGAGQALSLIVWQNLSDPQWTHDDLVFPNLALSKDDVDVAKPAGAITVTVPARRAVLDCDITEPGKVTVGIISNYSSAYTVFTEVRSRCPGSTGNPIATRLMSTDSNMTGFGGQLGSLWETANITDGGPIVTNHLPPANEPGCHSLIFYYGSFPSEIPKRRGAHNLSTSDAQVTTLACTQLIQEVDVTLSLLLPTDGGPLIIDPSRAPVADEGSARFVNAGTPEASNVQEYLVAYPLSNFFKPVTTEGAVLRSLGAMQSLSWFYQAVVLANEGLDPGDLVGSNKTPRLVEATSKMYGRYMAQVMHRVMRSPDTKPPPSQRALPAVATQAQTRLRQNRGPKIALQLLLGLMSACTLAGWLAMRDTKLLPHEPGSIAGVATLVAGSGLWGDGHDESAPHARALVPEGAEWTNDKELTEKARWDGVSFGFGSRADGLVGVNIVHRRQTPGTSYQEQESLGDPGDKIELSERIRT</sequence>
<feature type="region of interest" description="Disordered" evidence="1">
    <location>
        <begin position="1"/>
        <end position="23"/>
    </location>
</feature>
<evidence type="ECO:0000313" key="3">
    <source>
        <dbReference type="EMBL" id="KAK8060737.1"/>
    </source>
</evidence>
<dbReference type="Pfam" id="PF11915">
    <property type="entry name" value="DUF3433"/>
    <property type="match status" value="2"/>
</dbReference>
<feature type="compositionally biased region" description="Basic and acidic residues" evidence="1">
    <location>
        <begin position="1299"/>
        <end position="1311"/>
    </location>
</feature>
<feature type="transmembrane region" description="Helical" evidence="2">
    <location>
        <begin position="157"/>
        <end position="175"/>
    </location>
</feature>
<feature type="region of interest" description="Disordered" evidence="1">
    <location>
        <begin position="648"/>
        <end position="669"/>
    </location>
</feature>
<reference evidence="3 4" key="1">
    <citation type="submission" date="2023-01" db="EMBL/GenBank/DDBJ databases">
        <title>Analysis of 21 Apiospora genomes using comparative genomics revels a genus with tremendous synthesis potential of carbohydrate active enzymes and secondary metabolites.</title>
        <authorList>
            <person name="Sorensen T."/>
        </authorList>
    </citation>
    <scope>NUCLEOTIDE SEQUENCE [LARGE SCALE GENOMIC DNA]</scope>
    <source>
        <strain evidence="3 4">CBS 83171</strain>
    </source>
</reference>
<evidence type="ECO:0000256" key="2">
    <source>
        <dbReference type="SAM" id="Phobius"/>
    </source>
</evidence>
<dbReference type="Proteomes" id="UP001446871">
    <property type="component" value="Unassembled WGS sequence"/>
</dbReference>
<feature type="transmembrane region" description="Helical" evidence="2">
    <location>
        <begin position="788"/>
        <end position="813"/>
    </location>
</feature>
<dbReference type="PANTHER" id="PTHR37544">
    <property type="entry name" value="SPRAY-RELATED"/>
    <property type="match status" value="1"/>
</dbReference>
<dbReference type="InterPro" id="IPR021840">
    <property type="entry name" value="DUF3433"/>
</dbReference>
<keyword evidence="2" id="KW-0472">Membrane</keyword>
<feature type="transmembrane region" description="Helical" evidence="2">
    <location>
        <begin position="720"/>
        <end position="741"/>
    </location>
</feature>
<feature type="region of interest" description="Disordered" evidence="1">
    <location>
        <begin position="1285"/>
        <end position="1311"/>
    </location>
</feature>
<proteinExistence type="predicted"/>
<comment type="caution">
    <text evidence="3">The sequence shown here is derived from an EMBL/GenBank/DDBJ whole genome shotgun (WGS) entry which is preliminary data.</text>
</comment>
<dbReference type="PANTHER" id="PTHR37544:SF1">
    <property type="entry name" value="PHOSPHORIBOSYLAMINOIMIDAZOLE-SUCCINOCARBOXAMIDE SYNTHASE"/>
    <property type="match status" value="1"/>
</dbReference>
<feature type="region of interest" description="Disordered" evidence="1">
    <location>
        <begin position="39"/>
        <end position="97"/>
    </location>
</feature>
<feature type="transmembrane region" description="Helical" evidence="2">
    <location>
        <begin position="117"/>
        <end position="137"/>
    </location>
</feature>
<feature type="transmembrane region" description="Helical" evidence="2">
    <location>
        <begin position="567"/>
        <end position="586"/>
    </location>
</feature>
<evidence type="ECO:0000313" key="4">
    <source>
        <dbReference type="Proteomes" id="UP001446871"/>
    </source>
</evidence>
<dbReference type="EMBL" id="JAQQWM010000006">
    <property type="protein sequence ID" value="KAK8060737.1"/>
    <property type="molecule type" value="Genomic_DNA"/>
</dbReference>
<keyword evidence="4" id="KW-1185">Reference proteome</keyword>
<name>A0ABR1UP88_9PEZI</name>
<organism evidence="3 4">
    <name type="scientific">Apiospora saccharicola</name>
    <dbReference type="NCBI Taxonomy" id="335842"/>
    <lineage>
        <taxon>Eukaryota</taxon>
        <taxon>Fungi</taxon>
        <taxon>Dikarya</taxon>
        <taxon>Ascomycota</taxon>
        <taxon>Pezizomycotina</taxon>
        <taxon>Sordariomycetes</taxon>
        <taxon>Xylariomycetidae</taxon>
        <taxon>Amphisphaeriales</taxon>
        <taxon>Apiosporaceae</taxon>
        <taxon>Apiospora</taxon>
    </lineage>
</organism>
<evidence type="ECO:0000256" key="1">
    <source>
        <dbReference type="SAM" id="MobiDB-lite"/>
    </source>
</evidence>
<feature type="compositionally biased region" description="Polar residues" evidence="1">
    <location>
        <begin position="1285"/>
        <end position="1294"/>
    </location>
</feature>
<feature type="transmembrane region" description="Helical" evidence="2">
    <location>
        <begin position="680"/>
        <end position="700"/>
    </location>
</feature>
<keyword evidence="2" id="KW-1133">Transmembrane helix</keyword>